<dbReference type="PANTHER" id="PTHR30572">
    <property type="entry name" value="MEMBRANE COMPONENT OF TRANSPORTER-RELATED"/>
    <property type="match status" value="1"/>
</dbReference>
<dbReference type="OrthoDB" id="51951at2"/>
<keyword evidence="2" id="KW-1003">Cell membrane</keyword>
<name>A0A4U7JF51_9FIRM</name>
<evidence type="ECO:0000256" key="5">
    <source>
        <dbReference type="ARBA" id="ARBA00023136"/>
    </source>
</evidence>
<dbReference type="GO" id="GO:0022857">
    <property type="term" value="F:transmembrane transporter activity"/>
    <property type="evidence" value="ECO:0007669"/>
    <property type="project" value="TreeGrafter"/>
</dbReference>
<keyword evidence="9" id="KW-1185">Reference proteome</keyword>
<dbReference type="GO" id="GO:0005886">
    <property type="term" value="C:plasma membrane"/>
    <property type="evidence" value="ECO:0007669"/>
    <property type="project" value="UniProtKB-SubCell"/>
</dbReference>
<evidence type="ECO:0000313" key="9">
    <source>
        <dbReference type="Proteomes" id="UP000306409"/>
    </source>
</evidence>
<evidence type="ECO:0000256" key="6">
    <source>
        <dbReference type="ARBA" id="ARBA00038076"/>
    </source>
</evidence>
<protein>
    <submittedName>
        <fullName evidence="8">ABC transporter permease</fullName>
    </submittedName>
</protein>
<evidence type="ECO:0000313" key="8">
    <source>
        <dbReference type="EMBL" id="QNU67383.1"/>
    </source>
</evidence>
<evidence type="ECO:0000256" key="3">
    <source>
        <dbReference type="ARBA" id="ARBA00022692"/>
    </source>
</evidence>
<evidence type="ECO:0000259" key="7">
    <source>
        <dbReference type="Pfam" id="PF02687"/>
    </source>
</evidence>
<comment type="similarity">
    <text evidence="6">Belongs to the ABC-4 integral membrane protein family.</text>
</comment>
<keyword evidence="5" id="KW-0472">Membrane</keyword>
<sequence length="942" mass="107058">MFLIAIRKMFSNKWMLICTLLGSIITVALLSSIPTYTQAIIQRMLVKELENSQQLTGKFPGGYQLNYEGYYVTSNKNSFKTFKSYDNEIKNVIAKSSGVPILTQAVYENAGTFTIDKTESTKKAVSANLCSLSELEEHITILNGKLPSKTAEDGIYEAILSEQAIQKLDLTLGNTYVFKDTTFDAKIKEYKIKVVGIFTYKTLDDPYWCMDIKEFESTIFINQDLMNNSVFGSGVKRLNSASWYFAYDYHQIKVKNIDHILSAFRNSDTWAIKHNLSFKRTLDDILKINQQKISRLEVTLVVLEIPILVILAFYSFMISMLKVDFESNEIAIIKSRGGSSLFVFCTYLIESSIIGIISIIIGPIIGLYFCRILGSSNGFLEFVQRGALPLQLSVSTYIYSIAAVLFISCTMLIPAFMASRTSIVLYKQKNARHKNIPFWKKYFVDVALVALAVYGLYGYKRQQSTLFKSGMDAADMVIDPLLFFISVLFIVGFGLLFLRVFPYIVQFAFWLGRKLWNPVFYASFIQVGRTSGWEQFTMIFIIMALSIGIFSSNSARTINKNMEDKVYYEVGADTVIEGHWTDNQPPPIPGMIGPDLRKRDQMYYYEPPYELYEGLEAAESVTKVFINNQGYAYMGGQLLKQVSIMGIIPNEFGKTAWFRNDLLPYHWYQYLNLMTDTNYAVLVSKAFKEEFGAKEGDQIDLKWGEAGSSISATIFAFIDYWPTLNPNRKVENVQTPYFVVANLDYIQKMNLVEPYQVWLKKKPGVTFNNLYKEINDKKIEIDSINDASQKVIINKNDPMLQGTNGALTLSFIATIIITILGFLIYWILSIKKRILQFGIFRAIGLTYREVIGMIVCEQLLITGSSIFAGIGLGNITSVIFVPLFQMVYSSEQQVPPFKVISDANDYLRLYAIVAIMLVLCFLIIGRLIYKINISQALKLGED</sequence>
<feature type="domain" description="ABC3 transporter permease C-terminal" evidence="7">
    <location>
        <begin position="811"/>
        <end position="931"/>
    </location>
</feature>
<accession>A0A4U7JF51</accession>
<evidence type="ECO:0000256" key="1">
    <source>
        <dbReference type="ARBA" id="ARBA00004651"/>
    </source>
</evidence>
<dbReference type="InterPro" id="IPR003838">
    <property type="entry name" value="ABC3_permease_C"/>
</dbReference>
<keyword evidence="4" id="KW-1133">Transmembrane helix</keyword>
<evidence type="ECO:0000256" key="4">
    <source>
        <dbReference type="ARBA" id="ARBA00022989"/>
    </source>
</evidence>
<dbReference type="EMBL" id="CP061336">
    <property type="protein sequence ID" value="QNU67383.1"/>
    <property type="molecule type" value="Genomic_DNA"/>
</dbReference>
<dbReference type="PANTHER" id="PTHR30572:SF4">
    <property type="entry name" value="ABC TRANSPORTER PERMEASE YTRF"/>
    <property type="match status" value="1"/>
</dbReference>
<proteinExistence type="inferred from homology"/>
<reference evidence="8 9" key="1">
    <citation type="submission" date="2020-09" db="EMBL/GenBank/DDBJ databases">
        <title>Characterization and genome sequencing of Ruminiclostridium sp. nov. MA18.</title>
        <authorList>
            <person name="Rettenmaier R."/>
            <person name="Kowollik M.-L."/>
            <person name="Liebl W."/>
            <person name="Zverlov V."/>
        </authorList>
    </citation>
    <scope>NUCLEOTIDE SEQUENCE [LARGE SCALE GENOMIC DNA]</scope>
    <source>
        <strain evidence="8 9">MA18</strain>
    </source>
</reference>
<dbReference type="KEGG" id="rher:EHE19_002245"/>
<keyword evidence="3" id="KW-0812">Transmembrane</keyword>
<comment type="subcellular location">
    <subcellularLocation>
        <location evidence="1">Cell membrane</location>
        <topology evidence="1">Multi-pass membrane protein</topology>
    </subcellularLocation>
</comment>
<dbReference type="Proteomes" id="UP000306409">
    <property type="component" value="Chromosome"/>
</dbReference>
<evidence type="ECO:0000256" key="2">
    <source>
        <dbReference type="ARBA" id="ARBA00022475"/>
    </source>
</evidence>
<dbReference type="InterPro" id="IPR050250">
    <property type="entry name" value="Macrolide_Exporter_MacB"/>
</dbReference>
<dbReference type="RefSeq" id="WP_137697725.1">
    <property type="nucleotide sequence ID" value="NZ_CP061336.1"/>
</dbReference>
<gene>
    <name evidence="8" type="ORF">EHE19_002245</name>
</gene>
<organism evidence="8 9">
    <name type="scientific">Ruminiclostridium herbifermentans</name>
    <dbReference type="NCBI Taxonomy" id="2488810"/>
    <lineage>
        <taxon>Bacteria</taxon>
        <taxon>Bacillati</taxon>
        <taxon>Bacillota</taxon>
        <taxon>Clostridia</taxon>
        <taxon>Eubacteriales</taxon>
        <taxon>Oscillospiraceae</taxon>
        <taxon>Ruminiclostridium</taxon>
    </lineage>
</organism>
<dbReference type="AlphaFoldDB" id="A0A4U7JF51"/>
<dbReference type="Pfam" id="PF02687">
    <property type="entry name" value="FtsX"/>
    <property type="match status" value="1"/>
</dbReference>